<dbReference type="PROSITE" id="PS00027">
    <property type="entry name" value="HOMEOBOX_1"/>
    <property type="match status" value="1"/>
</dbReference>
<evidence type="ECO:0000256" key="4">
    <source>
        <dbReference type="ARBA" id="ARBA00023155"/>
    </source>
</evidence>
<proteinExistence type="inferred from homology"/>
<dbReference type="InterPro" id="IPR001356">
    <property type="entry name" value="HD"/>
</dbReference>
<dbReference type="InterPro" id="IPR020479">
    <property type="entry name" value="HD_metazoa"/>
</dbReference>
<dbReference type="GO" id="GO:0000981">
    <property type="term" value="F:DNA-binding transcription factor activity, RNA polymerase II-specific"/>
    <property type="evidence" value="ECO:0007669"/>
    <property type="project" value="InterPro"/>
</dbReference>
<dbReference type="SMART" id="SM00389">
    <property type="entry name" value="HOX"/>
    <property type="match status" value="1"/>
</dbReference>
<gene>
    <name evidence="10" type="ORF">LSH36_267g03102</name>
</gene>
<feature type="domain" description="Homeobox" evidence="9">
    <location>
        <begin position="65"/>
        <end position="125"/>
    </location>
</feature>
<evidence type="ECO:0000313" key="10">
    <source>
        <dbReference type="EMBL" id="KAK2154501.1"/>
    </source>
</evidence>
<dbReference type="CDD" id="cd00086">
    <property type="entry name" value="homeodomain"/>
    <property type="match status" value="1"/>
</dbReference>
<dbReference type="SUPFAM" id="SSF46689">
    <property type="entry name" value="Homeodomain-like"/>
    <property type="match status" value="1"/>
</dbReference>
<dbReference type="PRINTS" id="PR00024">
    <property type="entry name" value="HOMEOBOX"/>
</dbReference>
<evidence type="ECO:0000256" key="8">
    <source>
        <dbReference type="SAM" id="MobiDB-lite"/>
    </source>
</evidence>
<dbReference type="PANTHER" id="PTHR24341:SF6">
    <property type="entry name" value="HOMEOBOX PROTEIN INVECTED"/>
    <property type="match status" value="1"/>
</dbReference>
<dbReference type="InterPro" id="IPR017970">
    <property type="entry name" value="Homeobox_CS"/>
</dbReference>
<keyword evidence="5 6" id="KW-0539">Nucleus</keyword>
<evidence type="ECO:0000256" key="5">
    <source>
        <dbReference type="ARBA" id="ARBA00023242"/>
    </source>
</evidence>
<dbReference type="Gene3D" id="1.10.10.60">
    <property type="entry name" value="Homeodomain-like"/>
    <property type="match status" value="1"/>
</dbReference>
<organism evidence="10 11">
    <name type="scientific">Paralvinella palmiformis</name>
    <dbReference type="NCBI Taxonomy" id="53620"/>
    <lineage>
        <taxon>Eukaryota</taxon>
        <taxon>Metazoa</taxon>
        <taxon>Spiralia</taxon>
        <taxon>Lophotrochozoa</taxon>
        <taxon>Annelida</taxon>
        <taxon>Polychaeta</taxon>
        <taxon>Sedentaria</taxon>
        <taxon>Canalipalpata</taxon>
        <taxon>Terebellida</taxon>
        <taxon>Terebelliformia</taxon>
        <taxon>Alvinellidae</taxon>
        <taxon>Paralvinella</taxon>
    </lineage>
</organism>
<evidence type="ECO:0000256" key="2">
    <source>
        <dbReference type="ARBA" id="ARBA00010896"/>
    </source>
</evidence>
<evidence type="ECO:0000256" key="3">
    <source>
        <dbReference type="ARBA" id="ARBA00023125"/>
    </source>
</evidence>
<accession>A0AAD9JK05</accession>
<dbReference type="EMBL" id="JAODUP010000267">
    <property type="protein sequence ID" value="KAK2154501.1"/>
    <property type="molecule type" value="Genomic_DNA"/>
</dbReference>
<feature type="compositionally biased region" description="Basic and acidic residues" evidence="8">
    <location>
        <begin position="168"/>
        <end position="177"/>
    </location>
</feature>
<reference evidence="10" key="1">
    <citation type="journal article" date="2023" name="Mol. Biol. Evol.">
        <title>Third-Generation Sequencing Reveals the Adaptive Role of the Epigenome in Three Deep-Sea Polychaetes.</title>
        <authorList>
            <person name="Perez M."/>
            <person name="Aroh O."/>
            <person name="Sun Y."/>
            <person name="Lan Y."/>
            <person name="Juniper S.K."/>
            <person name="Young C.R."/>
            <person name="Angers B."/>
            <person name="Qian P.Y."/>
        </authorList>
    </citation>
    <scope>NUCLEOTIDE SEQUENCE</scope>
    <source>
        <strain evidence="10">P08H-3</strain>
    </source>
</reference>
<evidence type="ECO:0000256" key="1">
    <source>
        <dbReference type="ARBA" id="ARBA00004123"/>
    </source>
</evidence>
<evidence type="ECO:0000256" key="7">
    <source>
        <dbReference type="RuleBase" id="RU000682"/>
    </source>
</evidence>
<dbReference type="GO" id="GO:0005634">
    <property type="term" value="C:nucleus"/>
    <property type="evidence" value="ECO:0007669"/>
    <property type="project" value="UniProtKB-SubCell"/>
</dbReference>
<feature type="region of interest" description="Disordered" evidence="8">
    <location>
        <begin position="26"/>
        <end position="64"/>
    </location>
</feature>
<keyword evidence="11" id="KW-1185">Reference proteome</keyword>
<comment type="caution">
    <text evidence="10">The sequence shown here is derived from an EMBL/GenBank/DDBJ whole genome shotgun (WGS) entry which is preliminary data.</text>
</comment>
<dbReference type="InterPro" id="IPR050720">
    <property type="entry name" value="Engrailed_Homeobox_TFs"/>
</dbReference>
<dbReference type="PANTHER" id="PTHR24341">
    <property type="entry name" value="HOMEOBOX PROTEIN ENGRAILED"/>
    <property type="match status" value="1"/>
</dbReference>
<dbReference type="PROSITE" id="PS50071">
    <property type="entry name" value="HOMEOBOX_2"/>
    <property type="match status" value="1"/>
</dbReference>
<comment type="subcellular location">
    <subcellularLocation>
        <location evidence="1 6 7">Nucleus</location>
    </subcellularLocation>
</comment>
<dbReference type="GO" id="GO:0030182">
    <property type="term" value="P:neuron differentiation"/>
    <property type="evidence" value="ECO:0007669"/>
    <property type="project" value="TreeGrafter"/>
</dbReference>
<keyword evidence="4 6" id="KW-0371">Homeobox</keyword>
<protein>
    <recommendedName>
        <fullName evidence="9">Homeobox domain-containing protein</fullName>
    </recommendedName>
</protein>
<dbReference type="Pfam" id="PF00046">
    <property type="entry name" value="Homeodomain"/>
    <property type="match status" value="1"/>
</dbReference>
<dbReference type="AlphaFoldDB" id="A0AAD9JK05"/>
<dbReference type="Proteomes" id="UP001208570">
    <property type="component" value="Unassembled WGS sequence"/>
</dbReference>
<feature type="DNA-binding region" description="Homeobox" evidence="6">
    <location>
        <begin position="67"/>
        <end position="126"/>
    </location>
</feature>
<dbReference type="InterPro" id="IPR000047">
    <property type="entry name" value="HTH_motif"/>
</dbReference>
<dbReference type="GO" id="GO:0000978">
    <property type="term" value="F:RNA polymerase II cis-regulatory region sequence-specific DNA binding"/>
    <property type="evidence" value="ECO:0007669"/>
    <property type="project" value="TreeGrafter"/>
</dbReference>
<evidence type="ECO:0000259" key="9">
    <source>
        <dbReference type="PROSITE" id="PS50071"/>
    </source>
</evidence>
<comment type="similarity">
    <text evidence="2">Belongs to the engrailed homeobox family.</text>
</comment>
<keyword evidence="3 6" id="KW-0238">DNA-binding</keyword>
<feature type="compositionally biased region" description="Low complexity" evidence="8">
    <location>
        <begin position="134"/>
        <end position="149"/>
    </location>
</feature>
<evidence type="ECO:0000313" key="11">
    <source>
        <dbReference type="Proteomes" id="UP001208570"/>
    </source>
</evidence>
<dbReference type="InterPro" id="IPR009057">
    <property type="entry name" value="Homeodomain-like_sf"/>
</dbReference>
<evidence type="ECO:0000256" key="6">
    <source>
        <dbReference type="PROSITE-ProRule" id="PRU00108"/>
    </source>
</evidence>
<name>A0AAD9JK05_9ANNE</name>
<sequence length="177" mass="20138">MFWTDHRHPSDVTMRKTMTPEVVIVGGDAAGPRDRGGRSGRGGISDTHRNKVKPYDVTWPDPPSAEFKRPRTSFTDFQLFRLREEFRANCYLSEERRLAIAKELGLGENQIKIWFQNNRAKLKKASYQKAVTRPHPAVTTPYPTVTKPYPAVPRPHPAATRPYPASPDEAKGRQTQQ</sequence>
<dbReference type="PRINTS" id="PR00031">
    <property type="entry name" value="HTHREPRESSR"/>
</dbReference>
<feature type="region of interest" description="Disordered" evidence="8">
    <location>
        <begin position="133"/>
        <end position="177"/>
    </location>
</feature>